<dbReference type="InterPro" id="IPR021647">
    <property type="entry name" value="CusF_Ec"/>
</dbReference>
<comment type="caution">
    <text evidence="1">The sequence shown here is derived from an EMBL/GenBank/DDBJ whole genome shotgun (WGS) entry which is preliminary data.</text>
</comment>
<dbReference type="Pfam" id="PF11604">
    <property type="entry name" value="CusF_Ec"/>
    <property type="match status" value="1"/>
</dbReference>
<organism evidence="1 2">
    <name type="scientific">Pacificimonas flava</name>
    <dbReference type="NCBI Taxonomy" id="1234595"/>
    <lineage>
        <taxon>Bacteria</taxon>
        <taxon>Pseudomonadati</taxon>
        <taxon>Pseudomonadota</taxon>
        <taxon>Alphaproteobacteria</taxon>
        <taxon>Sphingomonadales</taxon>
        <taxon>Sphingosinicellaceae</taxon>
        <taxon>Pacificimonas</taxon>
    </lineage>
</organism>
<dbReference type="InterPro" id="IPR042230">
    <property type="entry name" value="CusF_sf"/>
</dbReference>
<evidence type="ECO:0000313" key="1">
    <source>
        <dbReference type="EMBL" id="EMD83352.1"/>
    </source>
</evidence>
<sequence length="117" mass="11826">MYCNIFVVAGTLAVAACGQNDGGANAEPASGNSSAAAGPQAVQAAGYEGRGTVTAVDAEGITISHDPIEKLGWPSMTMKFPVPDNLEIGKLALGSDVCFTFTDADGGSYPLTSIEAR</sequence>
<name>M2U5R8_9SPHN</name>
<protein>
    <submittedName>
        <fullName evidence="1">Cobalt/zinc/cadmium efflux RND transporter, membrane fusion protein, CzcB family</fullName>
    </submittedName>
</protein>
<reference evidence="1 2" key="1">
    <citation type="journal article" date="2013" name="Genome Announc.">
        <title>Draft Genome Sequence of Strain JLT2015T, Belonging to the Family Sphingomonadaceae of the Alphaproteobacteria.</title>
        <authorList>
            <person name="Tang K."/>
            <person name="Liu K."/>
            <person name="Li S."/>
            <person name="Jiao N."/>
        </authorList>
    </citation>
    <scope>NUCLEOTIDE SEQUENCE [LARGE SCALE GENOMIC DNA]</scope>
    <source>
        <strain evidence="1 2">JLT2015</strain>
    </source>
</reference>
<dbReference type="EMBL" id="AMRV01000003">
    <property type="protein sequence ID" value="EMD83352.1"/>
    <property type="molecule type" value="Genomic_DNA"/>
</dbReference>
<dbReference type="RefSeq" id="WP_008601015.1">
    <property type="nucleotide sequence ID" value="NZ_AMRV01000003.1"/>
</dbReference>
<keyword evidence="2" id="KW-1185">Reference proteome</keyword>
<proteinExistence type="predicted"/>
<dbReference type="OrthoDB" id="5771277at2"/>
<dbReference type="Gene3D" id="2.40.50.320">
    <property type="entry name" value="Copper binding periplasmic protein CusF"/>
    <property type="match status" value="1"/>
</dbReference>
<gene>
    <name evidence="1" type="ORF">C725_1253</name>
</gene>
<dbReference type="Proteomes" id="UP000011717">
    <property type="component" value="Unassembled WGS sequence"/>
</dbReference>
<accession>M2U5R8</accession>
<evidence type="ECO:0000313" key="2">
    <source>
        <dbReference type="Proteomes" id="UP000011717"/>
    </source>
</evidence>
<dbReference type="AlphaFoldDB" id="M2U5R8"/>